<accession>A0A0B7K1Z3</accession>
<dbReference type="AlphaFoldDB" id="A0A0B7K1Z3"/>
<feature type="region of interest" description="Disordered" evidence="1">
    <location>
        <begin position="95"/>
        <end position="160"/>
    </location>
</feature>
<gene>
    <name evidence="2" type="ORF">BN869_000007257_1</name>
</gene>
<reference evidence="2" key="1">
    <citation type="submission" date="2015-01" db="EMBL/GenBank/DDBJ databases">
        <authorList>
            <person name="Durling Mikael"/>
        </authorList>
    </citation>
    <scope>NUCLEOTIDE SEQUENCE</scope>
</reference>
<protein>
    <submittedName>
        <fullName evidence="2">Uncharacterized protein</fullName>
    </submittedName>
</protein>
<proteinExistence type="predicted"/>
<evidence type="ECO:0000313" key="2">
    <source>
        <dbReference type="EMBL" id="CEO51199.1"/>
    </source>
</evidence>
<sequence length="406" mass="45766">MDKANLETLEVEFRSLLSNEVARMKSMGLQSRPEDETDKTRLRLHNTYRHAQRLLIGLDSNQIPQGVDNAAVANGVAKEPDCPASSRAIRALRRSAAAEHRENLQKNTSTTKKSKKRKRTKDHDDPEAFSKGSRKKQKKEVAKQPSSGVVVRPSPMKKNDGGVSVLEQCICTLWGINFSDISPERRSVAQRVLSPQHIFNLPLVLHDIQSEIPEDLDRTFQPGQDWRSQAAIFCHVIKSYGTHRKADFNVFYARMGKLCLYRLLTVEGHITSALAPDISPKSPYPSNTILNFLKQGRRLNMMCGGHVGLIFLLPLLRDDGRIEVPHIPIFTERELKFLSDLVRKARTVRTLCSLGLNLIKAARSGEQPPPQELRDLSLQLMDTDCLDVEKILNLLQPWAARPCKCS</sequence>
<organism evidence="2">
    <name type="scientific">Bionectria ochroleuca</name>
    <name type="common">Gliocladium roseum</name>
    <dbReference type="NCBI Taxonomy" id="29856"/>
    <lineage>
        <taxon>Eukaryota</taxon>
        <taxon>Fungi</taxon>
        <taxon>Dikarya</taxon>
        <taxon>Ascomycota</taxon>
        <taxon>Pezizomycotina</taxon>
        <taxon>Sordariomycetes</taxon>
        <taxon>Hypocreomycetidae</taxon>
        <taxon>Hypocreales</taxon>
        <taxon>Bionectriaceae</taxon>
        <taxon>Clonostachys</taxon>
    </lineage>
</organism>
<evidence type="ECO:0000256" key="1">
    <source>
        <dbReference type="SAM" id="MobiDB-lite"/>
    </source>
</evidence>
<dbReference type="EMBL" id="CDPU01000022">
    <property type="protein sequence ID" value="CEO51199.1"/>
    <property type="molecule type" value="Genomic_DNA"/>
</dbReference>
<name>A0A0B7K1Z3_BIOOC</name>